<evidence type="ECO:0000256" key="1">
    <source>
        <dbReference type="ARBA" id="ARBA00023015"/>
    </source>
</evidence>
<reference evidence="5 6" key="1">
    <citation type="submission" date="2018-07" db="EMBL/GenBank/DDBJ databases">
        <title>Genome sequence of Rhodococcus rhodnii ATCC 35071 from Rhodnius prolixus.</title>
        <authorList>
            <person name="Patel V."/>
            <person name="Vogel K.J."/>
        </authorList>
    </citation>
    <scope>NUCLEOTIDE SEQUENCE [LARGE SCALE GENOMIC DNA]</scope>
    <source>
        <strain evidence="5 6">ATCC 35071</strain>
    </source>
</reference>
<protein>
    <submittedName>
        <fullName evidence="5">MarR family transcriptional regulator</fullName>
    </submittedName>
</protein>
<evidence type="ECO:0000256" key="2">
    <source>
        <dbReference type="ARBA" id="ARBA00023125"/>
    </source>
</evidence>
<dbReference type="RefSeq" id="WP_010837346.1">
    <property type="nucleotide sequence ID" value="NZ_QRCM01000001.1"/>
</dbReference>
<dbReference type="PROSITE" id="PS50995">
    <property type="entry name" value="HTH_MARR_2"/>
    <property type="match status" value="1"/>
</dbReference>
<keyword evidence="2" id="KW-0238">DNA-binding</keyword>
<dbReference type="EMBL" id="QRCM01000001">
    <property type="protein sequence ID" value="TXG91706.1"/>
    <property type="molecule type" value="Genomic_DNA"/>
</dbReference>
<keyword evidence="1" id="KW-0805">Transcription regulation</keyword>
<evidence type="ECO:0000256" key="3">
    <source>
        <dbReference type="ARBA" id="ARBA00023163"/>
    </source>
</evidence>
<dbReference type="InterPro" id="IPR039422">
    <property type="entry name" value="MarR/SlyA-like"/>
</dbReference>
<evidence type="ECO:0000259" key="4">
    <source>
        <dbReference type="PROSITE" id="PS50995"/>
    </source>
</evidence>
<dbReference type="SMART" id="SM00347">
    <property type="entry name" value="HTH_MARR"/>
    <property type="match status" value="1"/>
</dbReference>
<dbReference type="Proteomes" id="UP000471120">
    <property type="component" value="Unassembled WGS sequence"/>
</dbReference>
<dbReference type="InterPro" id="IPR036390">
    <property type="entry name" value="WH_DNA-bd_sf"/>
</dbReference>
<dbReference type="Gene3D" id="1.10.10.10">
    <property type="entry name" value="Winged helix-like DNA-binding domain superfamily/Winged helix DNA-binding domain"/>
    <property type="match status" value="1"/>
</dbReference>
<dbReference type="Pfam" id="PF12802">
    <property type="entry name" value="MarR_2"/>
    <property type="match status" value="1"/>
</dbReference>
<dbReference type="InterPro" id="IPR000835">
    <property type="entry name" value="HTH_MarR-typ"/>
</dbReference>
<dbReference type="InterPro" id="IPR036388">
    <property type="entry name" value="WH-like_DNA-bd_sf"/>
</dbReference>
<evidence type="ECO:0000313" key="6">
    <source>
        <dbReference type="Proteomes" id="UP000471120"/>
    </source>
</evidence>
<feature type="domain" description="HTH marR-type" evidence="4">
    <location>
        <begin position="16"/>
        <end position="134"/>
    </location>
</feature>
<dbReference type="GO" id="GO:0003700">
    <property type="term" value="F:DNA-binding transcription factor activity"/>
    <property type="evidence" value="ECO:0007669"/>
    <property type="project" value="InterPro"/>
</dbReference>
<dbReference type="PANTHER" id="PTHR33164">
    <property type="entry name" value="TRANSCRIPTIONAL REGULATOR, MARR FAMILY"/>
    <property type="match status" value="1"/>
</dbReference>
<accession>A0A6P2CKL9</accession>
<dbReference type="SUPFAM" id="SSF46785">
    <property type="entry name" value="Winged helix' DNA-binding domain"/>
    <property type="match status" value="1"/>
</dbReference>
<sequence length="134" mass="13900">MTTAPGRPRQAADAAEVRPALALLRAARLATEALAAAVEGTGLTVDQWLTLELLATRSGDGLAMNELRALTGMSGATLTRTVDKLIAESLAHREVDPFDRRRILVHVSRRGAALHAATAGDVDAADPGGVAARA</sequence>
<keyword evidence="3" id="KW-0804">Transcription</keyword>
<gene>
    <name evidence="5" type="ORF">DW322_17815</name>
</gene>
<dbReference type="PANTHER" id="PTHR33164:SF64">
    <property type="entry name" value="TRANSCRIPTIONAL REGULATOR SLYA"/>
    <property type="match status" value="1"/>
</dbReference>
<evidence type="ECO:0000313" key="5">
    <source>
        <dbReference type="EMBL" id="TXG91706.1"/>
    </source>
</evidence>
<dbReference type="GO" id="GO:0003677">
    <property type="term" value="F:DNA binding"/>
    <property type="evidence" value="ECO:0007669"/>
    <property type="project" value="UniProtKB-KW"/>
</dbReference>
<dbReference type="GO" id="GO:0006950">
    <property type="term" value="P:response to stress"/>
    <property type="evidence" value="ECO:0007669"/>
    <property type="project" value="TreeGrafter"/>
</dbReference>
<dbReference type="AlphaFoldDB" id="A0A6P2CKL9"/>
<comment type="caution">
    <text evidence="5">The sequence shown here is derived from an EMBL/GenBank/DDBJ whole genome shotgun (WGS) entry which is preliminary data.</text>
</comment>
<name>A0A6P2CKL9_9NOCA</name>
<proteinExistence type="predicted"/>
<organism evidence="5 6">
    <name type="scientific">Rhodococcus rhodnii</name>
    <dbReference type="NCBI Taxonomy" id="38312"/>
    <lineage>
        <taxon>Bacteria</taxon>
        <taxon>Bacillati</taxon>
        <taxon>Actinomycetota</taxon>
        <taxon>Actinomycetes</taxon>
        <taxon>Mycobacteriales</taxon>
        <taxon>Nocardiaceae</taxon>
        <taxon>Rhodococcus</taxon>
    </lineage>
</organism>